<dbReference type="CDD" id="cd07185">
    <property type="entry name" value="OmpA_C-like"/>
    <property type="match status" value="1"/>
</dbReference>
<feature type="domain" description="OmpA-like" evidence="11">
    <location>
        <begin position="277"/>
        <end position="390"/>
    </location>
</feature>
<evidence type="ECO:0000256" key="6">
    <source>
        <dbReference type="ARBA" id="ARBA00023114"/>
    </source>
</evidence>
<keyword evidence="7 9" id="KW-0472">Membrane</keyword>
<dbReference type="InterPro" id="IPR050330">
    <property type="entry name" value="Bact_OuterMem_StrucFunc"/>
</dbReference>
<reference evidence="12" key="1">
    <citation type="thesis" date="2020" institute="Technische Universitat Dresden" country="Dresden, Germany">
        <title>The Agarolytic System of Microbulbifer elongatus PORT2, Isolated from Batu Karas, Pangandaran West Java Indonesia.</title>
        <authorList>
            <person name="Anggraeni S.R."/>
        </authorList>
    </citation>
    <scope>NUCLEOTIDE SEQUENCE</scope>
    <source>
        <strain evidence="12">PORT2</strain>
    </source>
</reference>
<evidence type="ECO:0000256" key="7">
    <source>
        <dbReference type="ARBA" id="ARBA00023136"/>
    </source>
</evidence>
<comment type="subcellular location">
    <subcellularLocation>
        <location evidence="1">Cell outer membrane</location>
        <topology evidence="1">Multi-pass membrane protein</topology>
    </subcellularLocation>
</comment>
<keyword evidence="3" id="KW-1134">Transmembrane beta strand</keyword>
<evidence type="ECO:0000313" key="13">
    <source>
        <dbReference type="Proteomes" id="UP001205566"/>
    </source>
</evidence>
<evidence type="ECO:0000256" key="5">
    <source>
        <dbReference type="ARBA" id="ARBA00023065"/>
    </source>
</evidence>
<evidence type="ECO:0000256" key="2">
    <source>
        <dbReference type="ARBA" id="ARBA00022448"/>
    </source>
</evidence>
<dbReference type="RefSeq" id="WP_255874328.1">
    <property type="nucleotide sequence ID" value="NZ_JACASI010000025.1"/>
</dbReference>
<dbReference type="SUPFAM" id="SSF56925">
    <property type="entry name" value="OMPA-like"/>
    <property type="match status" value="1"/>
</dbReference>
<dbReference type="PRINTS" id="PR01021">
    <property type="entry name" value="OMPADOMAIN"/>
</dbReference>
<evidence type="ECO:0000256" key="8">
    <source>
        <dbReference type="ARBA" id="ARBA00023237"/>
    </source>
</evidence>
<evidence type="ECO:0000256" key="4">
    <source>
        <dbReference type="ARBA" id="ARBA00022692"/>
    </source>
</evidence>
<keyword evidence="2" id="KW-0813">Transport</keyword>
<gene>
    <name evidence="12" type="ORF">HXX02_08515</name>
</gene>
<evidence type="ECO:0000313" key="12">
    <source>
        <dbReference type="EMBL" id="MCQ3829489.1"/>
    </source>
</evidence>
<dbReference type="InterPro" id="IPR036737">
    <property type="entry name" value="OmpA-like_sf"/>
</dbReference>
<organism evidence="12 13">
    <name type="scientific">Microbulbifer elongatus</name>
    <dbReference type="NCBI Taxonomy" id="86173"/>
    <lineage>
        <taxon>Bacteria</taxon>
        <taxon>Pseudomonadati</taxon>
        <taxon>Pseudomonadota</taxon>
        <taxon>Gammaproteobacteria</taxon>
        <taxon>Cellvibrionales</taxon>
        <taxon>Microbulbiferaceae</taxon>
        <taxon>Microbulbifer</taxon>
    </lineage>
</organism>
<dbReference type="PRINTS" id="PR01023">
    <property type="entry name" value="NAFLGMOTY"/>
</dbReference>
<dbReference type="EMBL" id="JACASI010000025">
    <property type="protein sequence ID" value="MCQ3829489.1"/>
    <property type="molecule type" value="Genomic_DNA"/>
</dbReference>
<keyword evidence="13" id="KW-1185">Reference proteome</keyword>
<keyword evidence="4" id="KW-0812">Transmembrane</keyword>
<proteinExistence type="predicted"/>
<dbReference type="Gene3D" id="3.30.1330.60">
    <property type="entry name" value="OmpA-like domain"/>
    <property type="match status" value="1"/>
</dbReference>
<keyword evidence="5" id="KW-0406">Ion transport</keyword>
<dbReference type="Gene3D" id="2.40.160.20">
    <property type="match status" value="1"/>
</dbReference>
<protein>
    <submittedName>
        <fullName evidence="12">OmpA family protein</fullName>
    </submittedName>
</protein>
<dbReference type="SUPFAM" id="SSF103647">
    <property type="entry name" value="TSP type-3 repeat"/>
    <property type="match status" value="1"/>
</dbReference>
<dbReference type="InterPro" id="IPR011250">
    <property type="entry name" value="OMP/PagP_B-barrel"/>
</dbReference>
<evidence type="ECO:0000259" key="11">
    <source>
        <dbReference type="PROSITE" id="PS51123"/>
    </source>
</evidence>
<keyword evidence="8" id="KW-0998">Cell outer membrane</keyword>
<keyword evidence="10" id="KW-0732">Signal</keyword>
<comment type="caution">
    <text evidence="12">The sequence shown here is derived from an EMBL/GenBank/DDBJ whole genome shotgun (WGS) entry which is preliminary data.</text>
</comment>
<dbReference type="PANTHER" id="PTHR30329">
    <property type="entry name" value="STATOR ELEMENT OF FLAGELLAR MOTOR COMPLEX"/>
    <property type="match status" value="1"/>
</dbReference>
<dbReference type="Proteomes" id="UP001205566">
    <property type="component" value="Unassembled WGS sequence"/>
</dbReference>
<sequence>MPFKFFTPKLSAGITLAAAMIAGSQVTAQETSYIDIMAVGTRVDKDRHTERQGAGARATYGFQTSGNWFTEVQLFGVKLDEDDNLFGNPQPSIVYDPSNPPAGTISNDYITTDYPYVYTGELYPSGDVELAGLGMDVVYHFNGRQGYSPFLLGGVGVSHNNTKFDYGIQETNAFVNIGAGIVSGPISDNGVKVRAEVRYLRDFFAGDMNDYQFGIGISIPLNCPPPPAPTVAYAPPPKEEPVEQINLDDDGDGVLNQNDRCPNTLPGAKVDEFGCVVADQTITLDNIQFEFNSARLTPRAEASLDMVVQSLRSQPNTLVEVAGHTDSQGNDGYNLRLSGQRAESVRKYLVSRGVNTSRITAKGYGETKPVASNATEAGRAQNRRVELNFR</sequence>
<dbReference type="Pfam" id="PF00691">
    <property type="entry name" value="OmpA"/>
    <property type="match status" value="1"/>
</dbReference>
<dbReference type="InterPro" id="IPR006664">
    <property type="entry name" value="OMP_bac"/>
</dbReference>
<dbReference type="PANTHER" id="PTHR30329:SF21">
    <property type="entry name" value="LIPOPROTEIN YIAD-RELATED"/>
    <property type="match status" value="1"/>
</dbReference>
<dbReference type="PROSITE" id="PS51123">
    <property type="entry name" value="OMPA_2"/>
    <property type="match status" value="1"/>
</dbReference>
<evidence type="ECO:0000256" key="9">
    <source>
        <dbReference type="PROSITE-ProRule" id="PRU00473"/>
    </source>
</evidence>
<feature type="chain" id="PRO_5045995746" evidence="10">
    <location>
        <begin position="29"/>
        <end position="390"/>
    </location>
</feature>
<feature type="signal peptide" evidence="10">
    <location>
        <begin position="1"/>
        <end position="28"/>
    </location>
</feature>
<evidence type="ECO:0000256" key="10">
    <source>
        <dbReference type="SAM" id="SignalP"/>
    </source>
</evidence>
<dbReference type="SUPFAM" id="SSF103088">
    <property type="entry name" value="OmpA-like"/>
    <property type="match status" value="1"/>
</dbReference>
<dbReference type="InterPro" id="IPR006665">
    <property type="entry name" value="OmpA-like"/>
</dbReference>
<accession>A0ABT1P323</accession>
<evidence type="ECO:0000256" key="3">
    <source>
        <dbReference type="ARBA" id="ARBA00022452"/>
    </source>
</evidence>
<keyword evidence="6" id="KW-0626">Porin</keyword>
<evidence type="ECO:0000256" key="1">
    <source>
        <dbReference type="ARBA" id="ARBA00004571"/>
    </source>
</evidence>
<dbReference type="InterPro" id="IPR028974">
    <property type="entry name" value="TSP_type-3_rpt"/>
</dbReference>
<name>A0ABT1P323_9GAMM</name>